<feature type="site" description="Essential for catalytic activity" evidence="14">
    <location>
        <position position="199"/>
    </location>
</feature>
<dbReference type="UniPathway" id="UPA00275">
    <property type="reaction ID" value="UER00399"/>
</dbReference>
<evidence type="ECO:0000259" key="15">
    <source>
        <dbReference type="Pfam" id="PF00925"/>
    </source>
</evidence>
<dbReference type="InterPro" id="IPR036144">
    <property type="entry name" value="RibA-like_sf"/>
</dbReference>
<feature type="site" description="Essential for catalytic activity" evidence="14">
    <location>
        <position position="161"/>
    </location>
</feature>
<dbReference type="Pfam" id="PF00925">
    <property type="entry name" value="GTP_cyclohydro2"/>
    <property type="match status" value="1"/>
</dbReference>
<dbReference type="GO" id="GO:0000287">
    <property type="term" value="F:magnesium ion binding"/>
    <property type="evidence" value="ECO:0007669"/>
    <property type="project" value="UniProtKB-UniRule"/>
</dbReference>
<feature type="binding site" evidence="13">
    <location>
        <position position="348"/>
    </location>
    <ligand>
        <name>GTP</name>
        <dbReference type="ChEBI" id="CHEBI:37565"/>
    </ligand>
</feature>
<dbReference type="InterPro" id="IPR000422">
    <property type="entry name" value="DHBP_synthase_RibB"/>
</dbReference>
<dbReference type="GO" id="GO:0009231">
    <property type="term" value="P:riboflavin biosynthetic process"/>
    <property type="evidence" value="ECO:0007669"/>
    <property type="project" value="UniProtKB-UniRule"/>
</dbReference>
<dbReference type="SUPFAM" id="SSF142695">
    <property type="entry name" value="RibA-like"/>
    <property type="match status" value="1"/>
</dbReference>
<feature type="binding site" evidence="14">
    <location>
        <position position="60"/>
    </location>
    <ligand>
        <name>Mg(2+)</name>
        <dbReference type="ChEBI" id="CHEBI:18420"/>
        <label>2</label>
    </ligand>
</feature>
<feature type="binding site" evidence="13">
    <location>
        <position position="305"/>
    </location>
    <ligand>
        <name>GTP</name>
        <dbReference type="ChEBI" id="CHEBI:37565"/>
    </ligand>
</feature>
<accession>A0A255GG84</accession>
<dbReference type="SUPFAM" id="SSF55821">
    <property type="entry name" value="YrdC/RibB"/>
    <property type="match status" value="1"/>
</dbReference>
<feature type="binding site" evidence="13">
    <location>
        <position position="388"/>
    </location>
    <ligand>
        <name>GTP</name>
        <dbReference type="ChEBI" id="CHEBI:37565"/>
    </ligand>
</feature>
<protein>
    <recommendedName>
        <fullName evidence="13 14">Multifunctional fusion protein</fullName>
    </recommendedName>
    <domain>
        <recommendedName>
            <fullName evidence="13">GTP cyclohydrolase-2</fullName>
            <ecNumber evidence="13">3.5.4.25</ecNumber>
        </recommendedName>
        <alternativeName>
            <fullName evidence="13">GTP cyclohydrolase II</fullName>
        </alternativeName>
    </domain>
    <domain>
        <recommendedName>
            <fullName evidence="14">3,4-dihydroxy-2-butanone 4-phosphate synthase</fullName>
            <shortName evidence="14">DHBP synthase</shortName>
            <ecNumber evidence="14">4.1.99.12</ecNumber>
        </recommendedName>
    </domain>
</protein>
<feature type="active site" description="Proton acceptor" evidence="13">
    <location>
        <position position="360"/>
    </location>
</feature>
<dbReference type="Gene3D" id="3.40.50.10990">
    <property type="entry name" value="GTP cyclohydrolase II"/>
    <property type="match status" value="1"/>
</dbReference>
<dbReference type="GO" id="GO:0005525">
    <property type="term" value="F:GTP binding"/>
    <property type="evidence" value="ECO:0007669"/>
    <property type="project" value="UniProtKB-KW"/>
</dbReference>
<dbReference type="PANTHER" id="PTHR21327:SF18">
    <property type="entry name" value="3,4-DIHYDROXY-2-BUTANONE 4-PHOSPHATE SYNTHASE"/>
    <property type="match status" value="1"/>
</dbReference>
<dbReference type="PIRSF" id="PIRSF001259">
    <property type="entry name" value="RibA"/>
    <property type="match status" value="1"/>
</dbReference>
<evidence type="ECO:0000256" key="7">
    <source>
        <dbReference type="ARBA" id="ARBA00022723"/>
    </source>
</evidence>
<dbReference type="NCBIfam" id="TIGR00506">
    <property type="entry name" value="ribB"/>
    <property type="match status" value="1"/>
</dbReference>
<dbReference type="OrthoDB" id="9793111at2"/>
<evidence type="ECO:0000256" key="8">
    <source>
        <dbReference type="ARBA" id="ARBA00022741"/>
    </source>
</evidence>
<keyword evidence="8 13" id="KW-0547">Nucleotide-binding</keyword>
<keyword evidence="14" id="KW-0460">Magnesium</keyword>
<evidence type="ECO:0000256" key="1">
    <source>
        <dbReference type="ARBA" id="ARBA00000141"/>
    </source>
</evidence>
<dbReference type="EMBL" id="NMVO01000012">
    <property type="protein sequence ID" value="OYO14859.1"/>
    <property type="molecule type" value="Genomic_DNA"/>
</dbReference>
<feature type="binding site" evidence="14">
    <location>
        <begin position="175"/>
        <end position="179"/>
    </location>
    <ligand>
        <name>D-ribulose 5-phosphate</name>
        <dbReference type="ChEBI" id="CHEBI:58121"/>
    </ligand>
</feature>
<comment type="similarity">
    <text evidence="5">In the N-terminal section; belongs to the DHBP synthase family.</text>
</comment>
<evidence type="ECO:0000313" key="17">
    <source>
        <dbReference type="Proteomes" id="UP000215896"/>
    </source>
</evidence>
<evidence type="ECO:0000256" key="13">
    <source>
        <dbReference type="HAMAP-Rule" id="MF_00179"/>
    </source>
</evidence>
<feature type="binding site" evidence="13">
    <location>
        <position position="289"/>
    </location>
    <ligand>
        <name>Zn(2+)</name>
        <dbReference type="ChEBI" id="CHEBI:29105"/>
        <note>catalytic</note>
    </ligand>
</feature>
<dbReference type="NCBIfam" id="NF001591">
    <property type="entry name" value="PRK00393.1"/>
    <property type="match status" value="1"/>
</dbReference>
<dbReference type="AlphaFoldDB" id="A0A255GG84"/>
<comment type="similarity">
    <text evidence="14">Belongs to the DHBP synthase family.</text>
</comment>
<feature type="binding site" evidence="13">
    <location>
        <begin position="284"/>
        <end position="288"/>
    </location>
    <ligand>
        <name>GTP</name>
        <dbReference type="ChEBI" id="CHEBI:37565"/>
    </ligand>
</feature>
<dbReference type="PANTHER" id="PTHR21327">
    <property type="entry name" value="GTP CYCLOHYDROLASE II-RELATED"/>
    <property type="match status" value="1"/>
</dbReference>
<keyword evidence="10 13" id="KW-0862">Zinc</keyword>
<comment type="catalytic activity">
    <reaction evidence="1 14">
        <text>D-ribulose 5-phosphate = (2S)-2-hydroxy-3-oxobutyl phosphate + formate + H(+)</text>
        <dbReference type="Rhea" id="RHEA:18457"/>
        <dbReference type="ChEBI" id="CHEBI:15378"/>
        <dbReference type="ChEBI" id="CHEBI:15740"/>
        <dbReference type="ChEBI" id="CHEBI:58121"/>
        <dbReference type="ChEBI" id="CHEBI:58830"/>
        <dbReference type="EC" id="4.1.99.12"/>
    </reaction>
</comment>
<comment type="cofactor">
    <cofactor evidence="13">
        <name>Zn(2+)</name>
        <dbReference type="ChEBI" id="CHEBI:29105"/>
    </cofactor>
    <text evidence="13">Binds 1 zinc ion per subunit.</text>
</comment>
<dbReference type="HAMAP" id="MF_00180">
    <property type="entry name" value="RibB"/>
    <property type="match status" value="1"/>
</dbReference>
<organism evidence="16 17">
    <name type="scientific">Enemella evansiae</name>
    <dbReference type="NCBI Taxonomy" id="2016499"/>
    <lineage>
        <taxon>Bacteria</taxon>
        <taxon>Bacillati</taxon>
        <taxon>Actinomycetota</taxon>
        <taxon>Actinomycetes</taxon>
        <taxon>Propionibacteriales</taxon>
        <taxon>Propionibacteriaceae</taxon>
        <taxon>Enemella</taxon>
    </lineage>
</organism>
<dbReference type="GO" id="GO:0008686">
    <property type="term" value="F:3,4-dihydroxy-2-butanone-4-phosphate synthase activity"/>
    <property type="evidence" value="ECO:0007669"/>
    <property type="project" value="UniProtKB-UniRule"/>
</dbReference>
<comment type="function">
    <text evidence="13">Catalyzes the conversion of GTP to 2,5-diamino-6-ribosylamino-4(3H)-pyrimidinone 5'-phosphate (DARP), formate and pyrophosphate.</text>
</comment>
<feature type="binding site" evidence="14">
    <location>
        <position position="64"/>
    </location>
    <ligand>
        <name>D-ribulose 5-phosphate</name>
        <dbReference type="ChEBI" id="CHEBI:58121"/>
    </ligand>
</feature>
<comment type="catalytic activity">
    <reaction evidence="12 13">
        <text>GTP + 4 H2O = 2,5-diamino-6-hydroxy-4-(5-phosphoribosylamino)-pyrimidine + formate + 2 phosphate + 3 H(+)</text>
        <dbReference type="Rhea" id="RHEA:23704"/>
        <dbReference type="ChEBI" id="CHEBI:15377"/>
        <dbReference type="ChEBI" id="CHEBI:15378"/>
        <dbReference type="ChEBI" id="CHEBI:15740"/>
        <dbReference type="ChEBI" id="CHEBI:37565"/>
        <dbReference type="ChEBI" id="CHEBI:43474"/>
        <dbReference type="ChEBI" id="CHEBI:58614"/>
        <dbReference type="EC" id="3.5.4.25"/>
    </reaction>
</comment>
<keyword evidence="9 13" id="KW-0378">Hydrolase</keyword>
<evidence type="ECO:0000256" key="12">
    <source>
        <dbReference type="ARBA" id="ARBA00049295"/>
    </source>
</evidence>
<dbReference type="GO" id="GO:0030145">
    <property type="term" value="F:manganese ion binding"/>
    <property type="evidence" value="ECO:0007669"/>
    <property type="project" value="UniProtKB-UniRule"/>
</dbReference>
<dbReference type="Proteomes" id="UP000215896">
    <property type="component" value="Unassembled WGS sequence"/>
</dbReference>
<dbReference type="GO" id="GO:0005829">
    <property type="term" value="C:cytosol"/>
    <property type="evidence" value="ECO:0007669"/>
    <property type="project" value="TreeGrafter"/>
</dbReference>
<proteinExistence type="inferred from homology"/>
<evidence type="ECO:0000256" key="10">
    <source>
        <dbReference type="ARBA" id="ARBA00022833"/>
    </source>
</evidence>
<comment type="similarity">
    <text evidence="13">Belongs to the GTP cyclohydrolase II family.</text>
</comment>
<evidence type="ECO:0000313" key="16">
    <source>
        <dbReference type="EMBL" id="OYO14859.1"/>
    </source>
</evidence>
<dbReference type="InterPro" id="IPR000926">
    <property type="entry name" value="RibA"/>
</dbReference>
<gene>
    <name evidence="14 16" type="primary">ribB</name>
    <name evidence="13" type="synonym">ribA</name>
    <name evidence="16" type="ORF">CGZ94_09170</name>
</gene>
<comment type="caution">
    <text evidence="16">The sequence shown here is derived from an EMBL/GenBank/DDBJ whole genome shotgun (WGS) entry which is preliminary data.</text>
</comment>
<evidence type="ECO:0000256" key="14">
    <source>
        <dbReference type="HAMAP-Rule" id="MF_00180"/>
    </source>
</evidence>
<evidence type="ECO:0000256" key="9">
    <source>
        <dbReference type="ARBA" id="ARBA00022801"/>
    </source>
</evidence>
<feature type="binding site" evidence="13">
    <location>
        <begin position="326"/>
        <end position="328"/>
    </location>
    <ligand>
        <name>GTP</name>
        <dbReference type="ChEBI" id="CHEBI:37565"/>
    </ligand>
</feature>
<keyword evidence="6 14" id="KW-0686">Riboflavin biosynthesis</keyword>
<feature type="binding site" evidence="13">
    <location>
        <position position="302"/>
    </location>
    <ligand>
        <name>Zn(2+)</name>
        <dbReference type="ChEBI" id="CHEBI:29105"/>
        <note>catalytic</note>
    </ligand>
</feature>
<comment type="function">
    <text evidence="2 14">Catalyzes the conversion of D-ribulose 5-phosphate to formate and 3,4-dihydroxy-2-butanone 4-phosphate.</text>
</comment>
<feature type="binding site" evidence="14">
    <location>
        <begin position="59"/>
        <end position="60"/>
    </location>
    <ligand>
        <name>D-ribulose 5-phosphate</name>
        <dbReference type="ChEBI" id="CHEBI:58121"/>
    </ligand>
</feature>
<evidence type="ECO:0000256" key="3">
    <source>
        <dbReference type="ARBA" id="ARBA00004853"/>
    </source>
</evidence>
<evidence type="ECO:0000256" key="2">
    <source>
        <dbReference type="ARBA" id="ARBA00002284"/>
    </source>
</evidence>
<dbReference type="EC" id="3.5.4.25" evidence="13"/>
<evidence type="ECO:0000256" key="4">
    <source>
        <dbReference type="ARBA" id="ARBA00004904"/>
    </source>
</evidence>
<feature type="binding site" evidence="13">
    <location>
        <position position="383"/>
    </location>
    <ligand>
        <name>GTP</name>
        <dbReference type="ChEBI" id="CHEBI:37565"/>
    </ligand>
</feature>
<name>A0A255GG84_9ACTN</name>
<dbReference type="Pfam" id="PF00926">
    <property type="entry name" value="DHBP_synthase"/>
    <property type="match status" value="1"/>
</dbReference>
<feature type="binding site" evidence="14">
    <location>
        <position position="60"/>
    </location>
    <ligand>
        <name>Mg(2+)</name>
        <dbReference type="ChEBI" id="CHEBI:18420"/>
        <label>1</label>
    </ligand>
</feature>
<dbReference type="GO" id="GO:0008270">
    <property type="term" value="F:zinc ion binding"/>
    <property type="evidence" value="ECO:0007669"/>
    <property type="project" value="UniProtKB-UniRule"/>
</dbReference>
<dbReference type="HAMAP" id="MF_00179">
    <property type="entry name" value="RibA"/>
    <property type="match status" value="1"/>
</dbReference>
<keyword evidence="11 13" id="KW-0342">GTP-binding</keyword>
<feature type="binding site" evidence="14">
    <location>
        <position position="178"/>
    </location>
    <ligand>
        <name>Mg(2+)</name>
        <dbReference type="ChEBI" id="CHEBI:18420"/>
        <label>2</label>
    </ligand>
</feature>
<comment type="pathway">
    <text evidence="4 14">Cofactor biosynthesis; riboflavin biosynthesis; 2-hydroxy-3-oxobutyl phosphate from D-ribulose 5-phosphate: step 1/1.</text>
</comment>
<keyword evidence="7 14" id="KW-0479">Metal-binding</keyword>
<dbReference type="CDD" id="cd00641">
    <property type="entry name" value="GTP_cyclohydro2"/>
    <property type="match status" value="1"/>
</dbReference>
<comment type="pathway">
    <text evidence="3 13">Cofactor biosynthesis; riboflavin biosynthesis; 5-amino-6-(D-ribitylamino)uracil from GTP: step 1/4.</text>
</comment>
<evidence type="ECO:0000256" key="5">
    <source>
        <dbReference type="ARBA" id="ARBA00005520"/>
    </source>
</evidence>
<comment type="cofactor">
    <cofactor evidence="14">
        <name>Mg(2+)</name>
        <dbReference type="ChEBI" id="CHEBI:18420"/>
    </cofactor>
    <cofactor evidence="14">
        <name>Mn(2+)</name>
        <dbReference type="ChEBI" id="CHEBI:29035"/>
    </cofactor>
    <text evidence="14">Binds 2 divalent metal cations per subunit. Magnesium or manganese.</text>
</comment>
<reference evidence="16 17" key="1">
    <citation type="submission" date="2017-07" db="EMBL/GenBank/DDBJ databases">
        <title>Draft whole genome sequences of clinical Proprionibacteriaceae strains.</title>
        <authorList>
            <person name="Bernier A.-M."/>
            <person name="Bernard K."/>
            <person name="Domingo M.-C."/>
        </authorList>
    </citation>
    <scope>NUCLEOTIDE SEQUENCE [LARGE SCALE GENOMIC DNA]</scope>
    <source>
        <strain evidence="16 17">NML 030167</strain>
    </source>
</reference>
<dbReference type="EC" id="4.1.99.12" evidence="14"/>
<feature type="domain" description="GTP cyclohydrolase II" evidence="15">
    <location>
        <begin position="243"/>
        <end position="403"/>
    </location>
</feature>
<feature type="binding site" evidence="13">
    <location>
        <position position="300"/>
    </location>
    <ligand>
        <name>Zn(2+)</name>
        <dbReference type="ChEBI" id="CHEBI:29105"/>
        <note>catalytic</note>
    </ligand>
</feature>
<dbReference type="InterPro" id="IPR032677">
    <property type="entry name" value="GTP_cyclohydro_II"/>
</dbReference>
<dbReference type="InterPro" id="IPR017945">
    <property type="entry name" value="DHBP_synth_RibB-like_a/b_dom"/>
</dbReference>
<comment type="subunit">
    <text evidence="14">Homodimer.</text>
</comment>
<feature type="active site" description="Nucleophile" evidence="13">
    <location>
        <position position="362"/>
    </location>
</feature>
<dbReference type="GO" id="GO:0003935">
    <property type="term" value="F:GTP cyclohydrolase II activity"/>
    <property type="evidence" value="ECO:0007669"/>
    <property type="project" value="UniProtKB-UniRule"/>
</dbReference>
<keyword evidence="17" id="KW-1185">Reference proteome</keyword>
<evidence type="ECO:0000256" key="6">
    <source>
        <dbReference type="ARBA" id="ARBA00022619"/>
    </source>
</evidence>
<sequence>MAEILRFDEVDVTPVGADLRVTARPRARAHRAAVDLDVPAALDALRAGRPVLVTDDADRENEGDIVLAADTLTDEWLAWTIRHSSGYVCAPLSGELADRLELPLMVPDNRDPLRTAYTITVDAATGVGTGISAADRAHTLRTLAAAGHGEAGPADLIRPGHVVPLRARDGGVLTRRGHTEAAVDLCRLAGLAPVGAIAELVNDDGTMMRTDAIRALAERSGLGVLTIADLAAWRRSHDRVELVAETRIPTAQGEFAARGYRDLLTGAEHLVLHTDRLGPQPLVRVHSECLTGDVFGSQRCDCGPQLDAALAEVAAGGLVVHLGGHEGRGVGLLDKLRAYAEQDAGADTVQAQTRLGLPVDAREYGAAAAILGDLGIDRISLLSNNPAKAAGLTEAGIEVAETRPLRAGQHPDNLAYLRTKAARLGHRTLLHPADELKERA</sequence>
<dbReference type="Gene3D" id="3.90.870.10">
    <property type="entry name" value="DHBP synthase"/>
    <property type="match status" value="1"/>
</dbReference>
<keyword evidence="14" id="KW-0456">Lyase</keyword>
<keyword evidence="14" id="KW-0464">Manganese</keyword>
<evidence type="ECO:0000256" key="11">
    <source>
        <dbReference type="ARBA" id="ARBA00023134"/>
    </source>
</evidence>